<evidence type="ECO:0000256" key="3">
    <source>
        <dbReference type="ARBA" id="ARBA00022837"/>
    </source>
</evidence>
<dbReference type="InterPro" id="IPR051171">
    <property type="entry name" value="CaCA"/>
</dbReference>
<dbReference type="GO" id="GO:0016020">
    <property type="term" value="C:membrane"/>
    <property type="evidence" value="ECO:0007669"/>
    <property type="project" value="InterPro"/>
</dbReference>
<dbReference type="SUPFAM" id="SSF141072">
    <property type="entry name" value="CalX-like"/>
    <property type="match status" value="1"/>
</dbReference>
<evidence type="ECO:0000259" key="5">
    <source>
        <dbReference type="SMART" id="SM00237"/>
    </source>
</evidence>
<evidence type="ECO:0000256" key="4">
    <source>
        <dbReference type="ARBA" id="ARBA00023065"/>
    </source>
</evidence>
<sequence length="241" mass="26079">DNDGNDTLINEESASTIGKFLCFPLKLNQTATEWIVPINDPPSVSWSSSTYTASESSGSMIITATISSASAENITVYYTVSDISATNGTDFTLTNGFLSFLPGSTTETQSIKVADDSTFEPTELFYVQMAEYTNAIAGGITSTTIVITDNDVAPTLSWTLGKPNLLENSGSNESIIINRFIPSKQFPVNGSAVYKLCEKFPMCKKDIDSNDAYKLLVYFTHLTADIIKTEKNLTVCLSSST</sequence>
<dbReference type="PANTHER" id="PTHR11878">
    <property type="entry name" value="SODIUM/CALCIUM EXCHANGER"/>
    <property type="match status" value="1"/>
</dbReference>
<dbReference type="EMBL" id="ATBP01002731">
    <property type="protein sequence ID" value="ETR65531.1"/>
    <property type="molecule type" value="Genomic_DNA"/>
</dbReference>
<protein>
    <recommendedName>
        <fullName evidence="5">Calx-beta domain-containing protein</fullName>
    </recommendedName>
</protein>
<dbReference type="SMART" id="SM00237">
    <property type="entry name" value="Calx_beta"/>
    <property type="match status" value="1"/>
</dbReference>
<accession>A0A1V1NSI5</accession>
<dbReference type="Pfam" id="PF03160">
    <property type="entry name" value="Calx-beta"/>
    <property type="match status" value="1"/>
</dbReference>
<evidence type="ECO:0000313" key="6">
    <source>
        <dbReference type="EMBL" id="ETR65531.1"/>
    </source>
</evidence>
<feature type="domain" description="Calx-beta" evidence="5">
    <location>
        <begin position="31"/>
        <end position="130"/>
    </location>
</feature>
<keyword evidence="3" id="KW-0106">Calcium</keyword>
<keyword evidence="4" id="KW-0813">Transport</keyword>
<comment type="caution">
    <text evidence="6">The sequence shown here is derived from an EMBL/GenBank/DDBJ whole genome shotgun (WGS) entry which is preliminary data.</text>
</comment>
<evidence type="ECO:0000256" key="1">
    <source>
        <dbReference type="ARBA" id="ARBA00022729"/>
    </source>
</evidence>
<dbReference type="PANTHER" id="PTHR11878:SF65">
    <property type="entry name" value="NA_CA-EXCHANGE PROTEIN, ISOFORM G"/>
    <property type="match status" value="1"/>
</dbReference>
<gene>
    <name evidence="6" type="ORF">OMM_14101</name>
</gene>
<reference evidence="7" key="1">
    <citation type="submission" date="2012-11" db="EMBL/GenBank/DDBJ databases">
        <authorList>
            <person name="Lucero-Rivera Y.E."/>
            <person name="Tovar-Ramirez D."/>
        </authorList>
    </citation>
    <scope>NUCLEOTIDE SEQUENCE [LARGE SCALE GENOMIC DNA]</scope>
    <source>
        <strain evidence="7">Araruama</strain>
    </source>
</reference>
<dbReference type="GO" id="GO:0030001">
    <property type="term" value="P:metal ion transport"/>
    <property type="evidence" value="ECO:0007669"/>
    <property type="project" value="TreeGrafter"/>
</dbReference>
<feature type="non-terminal residue" evidence="6">
    <location>
        <position position="1"/>
    </location>
</feature>
<keyword evidence="1" id="KW-0732">Signal</keyword>
<dbReference type="Proteomes" id="UP000189670">
    <property type="component" value="Unassembled WGS sequence"/>
</dbReference>
<keyword evidence="2" id="KW-0677">Repeat</keyword>
<organism evidence="6 7">
    <name type="scientific">Candidatus Magnetoglobus multicellularis str. Araruama</name>
    <dbReference type="NCBI Taxonomy" id="890399"/>
    <lineage>
        <taxon>Bacteria</taxon>
        <taxon>Pseudomonadati</taxon>
        <taxon>Thermodesulfobacteriota</taxon>
        <taxon>Desulfobacteria</taxon>
        <taxon>Desulfobacterales</taxon>
        <taxon>Desulfobacteraceae</taxon>
        <taxon>Candidatus Magnetoglobus</taxon>
    </lineage>
</organism>
<name>A0A1V1NSI5_9BACT</name>
<dbReference type="InterPro" id="IPR003644">
    <property type="entry name" value="Calx_beta"/>
</dbReference>
<dbReference type="AlphaFoldDB" id="A0A1V1NSI5"/>
<dbReference type="Gene3D" id="2.60.40.2030">
    <property type="match status" value="1"/>
</dbReference>
<dbReference type="InterPro" id="IPR038081">
    <property type="entry name" value="CalX-like_sf"/>
</dbReference>
<proteinExistence type="predicted"/>
<evidence type="ECO:0000313" key="7">
    <source>
        <dbReference type="Proteomes" id="UP000189670"/>
    </source>
</evidence>
<evidence type="ECO:0000256" key="2">
    <source>
        <dbReference type="ARBA" id="ARBA00022737"/>
    </source>
</evidence>
<dbReference type="GO" id="GO:0007154">
    <property type="term" value="P:cell communication"/>
    <property type="evidence" value="ECO:0007669"/>
    <property type="project" value="InterPro"/>
</dbReference>
<keyword evidence="4" id="KW-0406">Ion transport</keyword>